<dbReference type="RefSeq" id="WP_185692163.1">
    <property type="nucleotide sequence ID" value="NZ_JACHVA010000053.1"/>
</dbReference>
<dbReference type="EMBL" id="JACHVA010000053">
    <property type="protein sequence ID" value="MBC2601450.1"/>
    <property type="molecule type" value="Genomic_DNA"/>
</dbReference>
<keyword evidence="1" id="KW-0472">Membrane</keyword>
<feature type="transmembrane region" description="Helical" evidence="1">
    <location>
        <begin position="45"/>
        <end position="67"/>
    </location>
</feature>
<keyword evidence="1" id="KW-0812">Transmembrane</keyword>
<accession>A0A7X1AWS7</accession>
<proteinExistence type="predicted"/>
<dbReference type="AlphaFoldDB" id="A0A7X1AWS7"/>
<keyword evidence="1" id="KW-1133">Transmembrane helix</keyword>
<sequence>MKVFQFSVVVVRLAGLILFLSGLLRLLTAIAASWGKVGLVYWQTFLLTVVLPPVILALAGLIVLLLARPIGRFLARGLESAETD</sequence>
<protein>
    <submittedName>
        <fullName evidence="2">Uncharacterized protein</fullName>
    </submittedName>
</protein>
<gene>
    <name evidence="2" type="ORF">H5P30_06630</name>
</gene>
<evidence type="ECO:0000313" key="3">
    <source>
        <dbReference type="Proteomes" id="UP000525652"/>
    </source>
</evidence>
<organism evidence="2 3">
    <name type="scientific">Puniceicoccus vermicola</name>
    <dbReference type="NCBI Taxonomy" id="388746"/>
    <lineage>
        <taxon>Bacteria</taxon>
        <taxon>Pseudomonadati</taxon>
        <taxon>Verrucomicrobiota</taxon>
        <taxon>Opitutia</taxon>
        <taxon>Puniceicoccales</taxon>
        <taxon>Puniceicoccaceae</taxon>
        <taxon>Puniceicoccus</taxon>
    </lineage>
</organism>
<reference evidence="2 3" key="1">
    <citation type="submission" date="2020-07" db="EMBL/GenBank/DDBJ databases">
        <authorList>
            <person name="Feng X."/>
        </authorList>
    </citation>
    <scope>NUCLEOTIDE SEQUENCE [LARGE SCALE GENOMIC DNA]</scope>
    <source>
        <strain evidence="2 3">JCM14086</strain>
    </source>
</reference>
<dbReference type="Proteomes" id="UP000525652">
    <property type="component" value="Unassembled WGS sequence"/>
</dbReference>
<evidence type="ECO:0000313" key="2">
    <source>
        <dbReference type="EMBL" id="MBC2601450.1"/>
    </source>
</evidence>
<comment type="caution">
    <text evidence="2">The sequence shown here is derived from an EMBL/GenBank/DDBJ whole genome shotgun (WGS) entry which is preliminary data.</text>
</comment>
<keyword evidence="3" id="KW-1185">Reference proteome</keyword>
<name>A0A7X1AWS7_9BACT</name>
<evidence type="ECO:0000256" key="1">
    <source>
        <dbReference type="SAM" id="Phobius"/>
    </source>
</evidence>